<keyword evidence="3 5" id="KW-0819">tRNA processing</keyword>
<sequence length="266" mass="29418">MMTMTRPVTAENVTYMVSLQPEQFSAGIFMVDKPAGISSFKVVSVMRRILSIKKVGHAGTLDPFATGLLIVCGGRPATRLISRFMEGEKEYLATLRLGVETTTQDPEGEIVSQKDVGCIGPEQVEACLEKYRGWQLQTPPSYSALKHKGKPLYYYARKGIEIKKEPRKVEIKTLERIDSGKNRLTADYPELSVRVVCSKGTYIRTLAEDIGRSLGCGAHLNQLRRVRSGCFSVSNALGWEQLSGPGALDECLKTMLTVEQVAKLLQ</sequence>
<comment type="catalytic activity">
    <reaction evidence="1 5">
        <text>uridine(55) in tRNA = pseudouridine(55) in tRNA</text>
        <dbReference type="Rhea" id="RHEA:42532"/>
        <dbReference type="Rhea" id="RHEA-COMP:10101"/>
        <dbReference type="Rhea" id="RHEA-COMP:10102"/>
        <dbReference type="ChEBI" id="CHEBI:65314"/>
        <dbReference type="ChEBI" id="CHEBI:65315"/>
        <dbReference type="EC" id="5.4.99.25"/>
    </reaction>
</comment>
<dbReference type="InterPro" id="IPR002501">
    <property type="entry name" value="PsdUridine_synth_N"/>
</dbReference>
<reference evidence="8 9" key="1">
    <citation type="submission" date="2016-10" db="EMBL/GenBank/DDBJ databases">
        <authorList>
            <person name="de Groot N.N."/>
        </authorList>
    </citation>
    <scope>NUCLEOTIDE SEQUENCE [LARGE SCALE GENOMIC DNA]</scope>
    <source>
        <strain evidence="8 9">DSM 12130</strain>
    </source>
</reference>
<dbReference type="Gene3D" id="3.30.2350.10">
    <property type="entry name" value="Pseudouridine synthase"/>
    <property type="match status" value="1"/>
</dbReference>
<dbReference type="GO" id="GO:1990481">
    <property type="term" value="P:mRNA pseudouridine synthesis"/>
    <property type="evidence" value="ECO:0007669"/>
    <property type="project" value="TreeGrafter"/>
</dbReference>
<organism evidence="8 9">
    <name type="scientific">Desulforhopalus singaporensis</name>
    <dbReference type="NCBI Taxonomy" id="91360"/>
    <lineage>
        <taxon>Bacteria</taxon>
        <taxon>Pseudomonadati</taxon>
        <taxon>Thermodesulfobacteriota</taxon>
        <taxon>Desulfobulbia</taxon>
        <taxon>Desulfobulbales</taxon>
        <taxon>Desulfocapsaceae</taxon>
        <taxon>Desulforhopalus</taxon>
    </lineage>
</organism>
<proteinExistence type="inferred from homology"/>
<dbReference type="SUPFAM" id="SSF55120">
    <property type="entry name" value="Pseudouridine synthase"/>
    <property type="match status" value="1"/>
</dbReference>
<accession>A0A1H0J9B4</accession>
<dbReference type="GO" id="GO:0160148">
    <property type="term" value="F:tRNA pseudouridine(55) synthase activity"/>
    <property type="evidence" value="ECO:0007669"/>
    <property type="project" value="UniProtKB-EC"/>
</dbReference>
<comment type="similarity">
    <text evidence="2 5">Belongs to the pseudouridine synthase TruB family. Type 1 subfamily.</text>
</comment>
<dbReference type="EC" id="5.4.99.25" evidence="5"/>
<evidence type="ECO:0000259" key="6">
    <source>
        <dbReference type="Pfam" id="PF01509"/>
    </source>
</evidence>
<dbReference type="Pfam" id="PF01509">
    <property type="entry name" value="TruB_N"/>
    <property type="match status" value="1"/>
</dbReference>
<gene>
    <name evidence="5" type="primary">truB</name>
    <name evidence="8" type="ORF">SAMN05660330_00199</name>
</gene>
<dbReference type="InterPro" id="IPR032819">
    <property type="entry name" value="TruB_C"/>
</dbReference>
<dbReference type="GO" id="GO:0003723">
    <property type="term" value="F:RNA binding"/>
    <property type="evidence" value="ECO:0007669"/>
    <property type="project" value="InterPro"/>
</dbReference>
<dbReference type="Pfam" id="PF16198">
    <property type="entry name" value="TruB_C_2"/>
    <property type="match status" value="1"/>
</dbReference>
<evidence type="ECO:0000256" key="4">
    <source>
        <dbReference type="ARBA" id="ARBA00023235"/>
    </source>
</evidence>
<dbReference type="HAMAP" id="MF_01080">
    <property type="entry name" value="TruB_bact"/>
    <property type="match status" value="1"/>
</dbReference>
<comment type="function">
    <text evidence="5">Responsible for synthesis of pseudouridine from uracil-55 in the psi GC loop of transfer RNAs.</text>
</comment>
<dbReference type="EMBL" id="FNJI01000001">
    <property type="protein sequence ID" value="SDO40306.1"/>
    <property type="molecule type" value="Genomic_DNA"/>
</dbReference>
<feature type="domain" description="tRNA pseudouridylate synthase B C-terminal" evidence="7">
    <location>
        <begin position="204"/>
        <end position="243"/>
    </location>
</feature>
<evidence type="ECO:0000313" key="8">
    <source>
        <dbReference type="EMBL" id="SDO40306.1"/>
    </source>
</evidence>
<dbReference type="PANTHER" id="PTHR13767">
    <property type="entry name" value="TRNA-PSEUDOURIDINE SYNTHASE"/>
    <property type="match status" value="1"/>
</dbReference>
<dbReference type="CDD" id="cd02573">
    <property type="entry name" value="PseudoU_synth_EcTruB"/>
    <property type="match status" value="1"/>
</dbReference>
<dbReference type="Proteomes" id="UP000199073">
    <property type="component" value="Unassembled WGS sequence"/>
</dbReference>
<evidence type="ECO:0000256" key="5">
    <source>
        <dbReference type="HAMAP-Rule" id="MF_01080"/>
    </source>
</evidence>
<dbReference type="GO" id="GO:0031119">
    <property type="term" value="P:tRNA pseudouridine synthesis"/>
    <property type="evidence" value="ECO:0007669"/>
    <property type="project" value="UniProtKB-UniRule"/>
</dbReference>
<dbReference type="NCBIfam" id="TIGR00431">
    <property type="entry name" value="TruB"/>
    <property type="match status" value="1"/>
</dbReference>
<protein>
    <recommendedName>
        <fullName evidence="5">tRNA pseudouridine synthase B</fullName>
        <ecNumber evidence="5">5.4.99.25</ecNumber>
    </recommendedName>
    <alternativeName>
        <fullName evidence="5">tRNA pseudouridine(55) synthase</fullName>
        <shortName evidence="5">Psi55 synthase</shortName>
    </alternativeName>
    <alternativeName>
        <fullName evidence="5">tRNA pseudouridylate synthase</fullName>
    </alternativeName>
    <alternativeName>
        <fullName evidence="5">tRNA-uridine isomerase</fullName>
    </alternativeName>
</protein>
<dbReference type="AlphaFoldDB" id="A0A1H0J9B4"/>
<evidence type="ECO:0000313" key="9">
    <source>
        <dbReference type="Proteomes" id="UP000199073"/>
    </source>
</evidence>
<dbReference type="InterPro" id="IPR014780">
    <property type="entry name" value="tRNA_psdUridine_synth_TruB"/>
</dbReference>
<keyword evidence="9" id="KW-1185">Reference proteome</keyword>
<feature type="active site" description="Nucleophile" evidence="5">
    <location>
        <position position="62"/>
    </location>
</feature>
<feature type="domain" description="Pseudouridine synthase II N-terminal" evidence="6">
    <location>
        <begin position="47"/>
        <end position="203"/>
    </location>
</feature>
<evidence type="ECO:0000259" key="7">
    <source>
        <dbReference type="Pfam" id="PF16198"/>
    </source>
</evidence>
<keyword evidence="4 5" id="KW-0413">Isomerase</keyword>
<dbReference type="PANTHER" id="PTHR13767:SF2">
    <property type="entry name" value="PSEUDOURIDYLATE SYNTHASE TRUB1"/>
    <property type="match status" value="1"/>
</dbReference>
<evidence type="ECO:0000256" key="1">
    <source>
        <dbReference type="ARBA" id="ARBA00000385"/>
    </source>
</evidence>
<evidence type="ECO:0000256" key="3">
    <source>
        <dbReference type="ARBA" id="ARBA00022694"/>
    </source>
</evidence>
<dbReference type="InterPro" id="IPR020103">
    <property type="entry name" value="PsdUridine_synth_cat_dom_sf"/>
</dbReference>
<dbReference type="RefSeq" id="WP_245694913.1">
    <property type="nucleotide sequence ID" value="NZ_FNJI01000001.1"/>
</dbReference>
<evidence type="ECO:0000256" key="2">
    <source>
        <dbReference type="ARBA" id="ARBA00005642"/>
    </source>
</evidence>
<dbReference type="STRING" id="91360.SAMN05660330_00199"/>
<name>A0A1H0J9B4_9BACT</name>